<keyword evidence="5 7" id="KW-1133">Transmembrane helix</keyword>
<dbReference type="Gene3D" id="1.20.1250.20">
    <property type="entry name" value="MFS general substrate transporter like domains"/>
    <property type="match status" value="1"/>
</dbReference>
<dbReference type="PANTHER" id="PTHR23513:SF9">
    <property type="entry name" value="ENTEROBACTIN EXPORTER ENTS"/>
    <property type="match status" value="1"/>
</dbReference>
<feature type="transmembrane region" description="Helical" evidence="7">
    <location>
        <begin position="21"/>
        <end position="39"/>
    </location>
</feature>
<feature type="transmembrane region" description="Helical" evidence="7">
    <location>
        <begin position="263"/>
        <end position="282"/>
    </location>
</feature>
<dbReference type="InterPro" id="IPR010290">
    <property type="entry name" value="TM_effector"/>
</dbReference>
<dbReference type="PANTHER" id="PTHR23513">
    <property type="entry name" value="INTEGRAL MEMBRANE EFFLUX PROTEIN-RELATED"/>
    <property type="match status" value="1"/>
</dbReference>
<feature type="transmembrane region" description="Helical" evidence="7">
    <location>
        <begin position="370"/>
        <end position="403"/>
    </location>
</feature>
<evidence type="ECO:0000256" key="1">
    <source>
        <dbReference type="ARBA" id="ARBA00004651"/>
    </source>
</evidence>
<feature type="transmembrane region" description="Helical" evidence="7">
    <location>
        <begin position="287"/>
        <end position="309"/>
    </location>
</feature>
<evidence type="ECO:0000256" key="3">
    <source>
        <dbReference type="ARBA" id="ARBA00022475"/>
    </source>
</evidence>
<gene>
    <name evidence="9" type="ORF">OM076_41255</name>
</gene>
<feature type="transmembrane region" description="Helical" evidence="7">
    <location>
        <begin position="230"/>
        <end position="251"/>
    </location>
</feature>
<dbReference type="CDD" id="cd06173">
    <property type="entry name" value="MFS_MefA_like"/>
    <property type="match status" value="1"/>
</dbReference>
<feature type="transmembrane region" description="Helical" evidence="7">
    <location>
        <begin position="51"/>
        <end position="71"/>
    </location>
</feature>
<protein>
    <submittedName>
        <fullName evidence="9">MFS transporter</fullName>
    </submittedName>
</protein>
<name>A0A9X3N547_9ACTN</name>
<dbReference type="InterPro" id="IPR036259">
    <property type="entry name" value="MFS_trans_sf"/>
</dbReference>
<comment type="caution">
    <text evidence="9">The sequence shown here is derived from an EMBL/GenBank/DDBJ whole genome shotgun (WGS) entry which is preliminary data.</text>
</comment>
<keyword evidence="6 7" id="KW-0472">Membrane</keyword>
<organism evidence="9 10">
    <name type="scientific">Solirubrobacter ginsenosidimutans</name>
    <dbReference type="NCBI Taxonomy" id="490573"/>
    <lineage>
        <taxon>Bacteria</taxon>
        <taxon>Bacillati</taxon>
        <taxon>Actinomycetota</taxon>
        <taxon>Thermoleophilia</taxon>
        <taxon>Solirubrobacterales</taxon>
        <taxon>Solirubrobacteraceae</taxon>
        <taxon>Solirubrobacter</taxon>
    </lineage>
</organism>
<feature type="transmembrane region" description="Helical" evidence="7">
    <location>
        <begin position="150"/>
        <end position="171"/>
    </location>
</feature>
<evidence type="ECO:0000256" key="7">
    <source>
        <dbReference type="SAM" id="Phobius"/>
    </source>
</evidence>
<accession>A0A9X3N547</accession>
<keyword evidence="2" id="KW-0813">Transport</keyword>
<sequence length="413" mass="42080">MKRRIAVDLSVLRDNRPLRRLISGELISGLGSQAALVAIPYQVYTLTKSPALVGLLGIVELLPIVICSLFAGAIADRVERRKLMFGAQLAIAASATVLAAISFAEDPPVLLIYLLAALLAGGSTVDNVTRSAVVPALAGDRLRAALSVSYGLHQVAAVVGPGIGGLMIAAVGIGSAYTIQAAGFLLMLGITVTLPRLDPAPTDTEHPPILQSIREGLTFVRRNSALMGSFAADLVAMTFGMPRALFAVLALTVFDAGASGTGLLYASVSAGAVVGALTTGWVEHARWLGRVVIGAVAVWGLAIAGAGFMPSIWPAAALLAIAGAADSVSAVCRSIINQSVTPEELRGRMSATFMLVVTSGPRLGDLESGIAASLTTAGVAVVSGGLACVAGIALIAVLFPALIAYDGRQSVVP</sequence>
<dbReference type="EMBL" id="JAPDOD010000075">
    <property type="protein sequence ID" value="MDA0166762.1"/>
    <property type="molecule type" value="Genomic_DNA"/>
</dbReference>
<feature type="transmembrane region" description="Helical" evidence="7">
    <location>
        <begin position="83"/>
        <end position="104"/>
    </location>
</feature>
<dbReference type="AlphaFoldDB" id="A0A9X3N547"/>
<evidence type="ECO:0000256" key="5">
    <source>
        <dbReference type="ARBA" id="ARBA00022989"/>
    </source>
</evidence>
<dbReference type="InterPro" id="IPR020846">
    <property type="entry name" value="MFS_dom"/>
</dbReference>
<evidence type="ECO:0000259" key="8">
    <source>
        <dbReference type="PROSITE" id="PS50850"/>
    </source>
</evidence>
<evidence type="ECO:0000256" key="2">
    <source>
        <dbReference type="ARBA" id="ARBA00022448"/>
    </source>
</evidence>
<reference evidence="9" key="1">
    <citation type="submission" date="2022-10" db="EMBL/GenBank/DDBJ databases">
        <title>The WGS of Solirubrobacter ginsenosidimutans DSM 21036.</title>
        <authorList>
            <person name="Jiang Z."/>
        </authorList>
    </citation>
    <scope>NUCLEOTIDE SEQUENCE</scope>
    <source>
        <strain evidence="9">DSM 21036</strain>
    </source>
</reference>
<keyword evidence="3" id="KW-1003">Cell membrane</keyword>
<dbReference type="SUPFAM" id="SSF103473">
    <property type="entry name" value="MFS general substrate transporter"/>
    <property type="match status" value="1"/>
</dbReference>
<dbReference type="PROSITE" id="PS50850">
    <property type="entry name" value="MFS"/>
    <property type="match status" value="1"/>
</dbReference>
<evidence type="ECO:0000256" key="4">
    <source>
        <dbReference type="ARBA" id="ARBA00022692"/>
    </source>
</evidence>
<evidence type="ECO:0000313" key="10">
    <source>
        <dbReference type="Proteomes" id="UP001149140"/>
    </source>
</evidence>
<dbReference type="GO" id="GO:0005886">
    <property type="term" value="C:plasma membrane"/>
    <property type="evidence" value="ECO:0007669"/>
    <property type="project" value="UniProtKB-SubCell"/>
</dbReference>
<dbReference type="GO" id="GO:0022857">
    <property type="term" value="F:transmembrane transporter activity"/>
    <property type="evidence" value="ECO:0007669"/>
    <property type="project" value="InterPro"/>
</dbReference>
<feature type="domain" description="Major facilitator superfamily (MFS) profile" evidence="8">
    <location>
        <begin position="175"/>
        <end position="413"/>
    </location>
</feature>
<keyword evidence="10" id="KW-1185">Reference proteome</keyword>
<dbReference type="Pfam" id="PF05977">
    <property type="entry name" value="MFS_3"/>
    <property type="match status" value="1"/>
</dbReference>
<dbReference type="RefSeq" id="WP_270046015.1">
    <property type="nucleotide sequence ID" value="NZ_JAPDOD010000075.1"/>
</dbReference>
<proteinExistence type="predicted"/>
<evidence type="ECO:0000313" key="9">
    <source>
        <dbReference type="EMBL" id="MDA0166762.1"/>
    </source>
</evidence>
<comment type="subcellular location">
    <subcellularLocation>
        <location evidence="1">Cell membrane</location>
        <topology evidence="1">Multi-pass membrane protein</topology>
    </subcellularLocation>
</comment>
<keyword evidence="4 7" id="KW-0812">Transmembrane</keyword>
<dbReference type="Proteomes" id="UP001149140">
    <property type="component" value="Unassembled WGS sequence"/>
</dbReference>
<evidence type="ECO:0000256" key="6">
    <source>
        <dbReference type="ARBA" id="ARBA00023136"/>
    </source>
</evidence>